<dbReference type="Proteomes" id="UP000002199">
    <property type="component" value="Chromosome"/>
</dbReference>
<dbReference type="AlphaFoldDB" id="O29858"/>
<evidence type="ECO:0000313" key="5">
    <source>
        <dbReference type="Proteomes" id="UP000002199"/>
    </source>
</evidence>
<evidence type="ECO:0000256" key="1">
    <source>
        <dbReference type="ARBA" id="ARBA00022428"/>
    </source>
</evidence>
<dbReference type="PhylomeDB" id="O29858"/>
<dbReference type="CDD" id="cd13634">
    <property type="entry name" value="PBP2_Sco4506"/>
    <property type="match status" value="1"/>
</dbReference>
<dbReference type="KEGG" id="afu:AF_0389"/>
<dbReference type="Pfam" id="PF02621">
    <property type="entry name" value="VitK2_biosynth"/>
    <property type="match status" value="1"/>
</dbReference>
<dbReference type="eggNOG" id="arCOG00655">
    <property type="taxonomic scope" value="Archaea"/>
</dbReference>
<dbReference type="HAMAP" id="MF_00995">
    <property type="entry name" value="MqnA"/>
    <property type="match status" value="1"/>
</dbReference>
<dbReference type="PANTHER" id="PTHR37690:SF1">
    <property type="entry name" value="CHORISMATE DEHYDRATASE"/>
    <property type="match status" value="1"/>
</dbReference>
<evidence type="ECO:0000313" key="4">
    <source>
        <dbReference type="EMBL" id="AAB90842.1"/>
    </source>
</evidence>
<keyword evidence="2 3" id="KW-0456">Lyase</keyword>
<comment type="pathway">
    <text evidence="3">Quinol/quinone metabolism; menaquinone biosynthesis.</text>
</comment>
<dbReference type="InterPro" id="IPR030868">
    <property type="entry name" value="MqnA"/>
</dbReference>
<evidence type="ECO:0000256" key="3">
    <source>
        <dbReference type="HAMAP-Rule" id="MF_00995"/>
    </source>
</evidence>
<dbReference type="PaxDb" id="224325-AF_0389"/>
<gene>
    <name evidence="3" type="primary">mqnA</name>
    <name evidence="4" type="ordered locus">AF_0389</name>
</gene>
<dbReference type="PIR" id="E69298">
    <property type="entry name" value="E69298"/>
</dbReference>
<dbReference type="SUPFAM" id="SSF53850">
    <property type="entry name" value="Periplasmic binding protein-like II"/>
    <property type="match status" value="1"/>
</dbReference>
<dbReference type="HOGENOM" id="CLU_059898_0_0_2"/>
<keyword evidence="5" id="KW-1185">Reference proteome</keyword>
<dbReference type="GO" id="GO:0016836">
    <property type="term" value="F:hydro-lyase activity"/>
    <property type="evidence" value="ECO:0007669"/>
    <property type="project" value="UniProtKB-UniRule"/>
</dbReference>
<reference evidence="4 5" key="1">
    <citation type="journal article" date="1997" name="Nature">
        <title>The complete genome sequence of the hyperthermophilic, sulphate-reducing archaeon Archaeoglobus fulgidus.</title>
        <authorList>
            <person name="Klenk H.P."/>
            <person name="Clayton R.A."/>
            <person name="Tomb J."/>
            <person name="White O."/>
            <person name="Nelson K.E."/>
            <person name="Ketchum K.A."/>
            <person name="Dodson R.J."/>
            <person name="Gwinn M."/>
            <person name="Hickey E.K."/>
            <person name="Peterson J.D."/>
            <person name="Richardson D.L."/>
            <person name="Kerlavage A.R."/>
            <person name="Graham D.E."/>
            <person name="Kyrpides N.C."/>
            <person name="Fleischmann R.D."/>
            <person name="Quackenbush J."/>
            <person name="Lee N.H."/>
            <person name="Sutton G.G."/>
            <person name="Gill S."/>
            <person name="Kirkness E.F."/>
            <person name="Dougherty B.A."/>
            <person name="McKenney K."/>
            <person name="Adams M.D."/>
            <person name="Loftus B."/>
            <person name="Peterson S."/>
            <person name="Reich C.I."/>
            <person name="McNeil L.K."/>
            <person name="Badger J.H."/>
            <person name="Glodek A."/>
            <person name="Zhou L."/>
            <person name="Overbeek R."/>
            <person name="Gocayne J.D."/>
            <person name="Weidman J.F."/>
            <person name="McDonald L."/>
            <person name="Utterback T."/>
            <person name="Cotton M.D."/>
            <person name="Spriggs T."/>
            <person name="Artiach P."/>
            <person name="Kaine B.P."/>
            <person name="Sykes S.M."/>
            <person name="Sadow P.W."/>
            <person name="D'Andrea K.P."/>
            <person name="Bowman C."/>
            <person name="Fujii C."/>
            <person name="Garland S.A."/>
            <person name="Mason T.M."/>
            <person name="Olsen G.J."/>
            <person name="Fraser C.M."/>
            <person name="Smith H.O."/>
            <person name="Woese C.R."/>
            <person name="Venter J.C."/>
        </authorList>
    </citation>
    <scope>NUCLEOTIDE SEQUENCE [LARGE SCALE GENOMIC DNA]</scope>
    <source>
        <strain evidence="5">ATCC 49558 / DSM 4304 / JCM 9628 / NBRC 100126 / VC-16</strain>
    </source>
</reference>
<dbReference type="STRING" id="224325.AF_0389"/>
<name>O29858_ARCFU</name>
<sequence>MVRMRVGKFDYLNNFLPYYFLNEKVEIVEANPREMASMLLSGRIDYAPVPAFFYLKNRERLRHYEFCVASEGKVLSVVVVSRKKELDDGSIAVTPHSLTSVNLLKILLAERGMKNMLVEVNTAKASEMLELCPHALVIGDEAIKARMIYKVVMDLGEEWYELTSLPAVFGISASLKETNAEEMDRKILMATEEGYRRFDEVVRAAEKAFKMPREFLEEYFRTLKFRLSSKERRGLDEFEKYCRDYGLLE</sequence>
<dbReference type="GO" id="GO:0009234">
    <property type="term" value="P:menaquinone biosynthetic process"/>
    <property type="evidence" value="ECO:0007669"/>
    <property type="project" value="UniProtKB-UniRule"/>
</dbReference>
<dbReference type="PANTHER" id="PTHR37690">
    <property type="entry name" value="CHORISMATE DEHYDRATASE"/>
    <property type="match status" value="1"/>
</dbReference>
<dbReference type="DNASU" id="1483604"/>
<proteinExistence type="inferred from homology"/>
<comment type="catalytic activity">
    <reaction evidence="3">
        <text>chorismate = 3-[(1-carboxyvinyl)-oxy]benzoate + H2O</text>
        <dbReference type="Rhea" id="RHEA:40051"/>
        <dbReference type="ChEBI" id="CHEBI:15377"/>
        <dbReference type="ChEBI" id="CHEBI:29748"/>
        <dbReference type="ChEBI" id="CHEBI:76981"/>
        <dbReference type="EC" id="4.2.1.151"/>
    </reaction>
</comment>
<comment type="function">
    <text evidence="3">Catalyzes the dehydration of chorismate into 3-[(1-carboxyvinyl)oxy]benzoate, a step in the biosynthesis of menaquinone (MK, vitamin K2).</text>
</comment>
<dbReference type="InterPro" id="IPR003773">
    <property type="entry name" value="Menaquinone_biosynth"/>
</dbReference>
<protein>
    <recommendedName>
        <fullName evidence="3">Chorismate dehydratase</fullName>
        <ecNumber evidence="3">4.2.1.151</ecNumber>
    </recommendedName>
    <alternativeName>
        <fullName evidence="3">Menaquinone biosynthetic enzyme MqnA</fullName>
    </alternativeName>
</protein>
<organism evidence="4 5">
    <name type="scientific">Archaeoglobus fulgidus (strain ATCC 49558 / DSM 4304 / JCM 9628 / NBRC 100126 / VC-16)</name>
    <dbReference type="NCBI Taxonomy" id="224325"/>
    <lineage>
        <taxon>Archaea</taxon>
        <taxon>Methanobacteriati</taxon>
        <taxon>Methanobacteriota</taxon>
        <taxon>Archaeoglobi</taxon>
        <taxon>Archaeoglobales</taxon>
        <taxon>Archaeoglobaceae</taxon>
        <taxon>Archaeoglobus</taxon>
    </lineage>
</organism>
<dbReference type="EnsemblBacteria" id="AAB90842">
    <property type="protein sequence ID" value="AAB90842"/>
    <property type="gene ID" value="AF_0389"/>
</dbReference>
<accession>O29858</accession>
<dbReference type="UniPathway" id="UPA00079"/>
<evidence type="ECO:0000256" key="2">
    <source>
        <dbReference type="ARBA" id="ARBA00023239"/>
    </source>
</evidence>
<dbReference type="Gene3D" id="3.40.190.10">
    <property type="entry name" value="Periplasmic binding protein-like II"/>
    <property type="match status" value="2"/>
</dbReference>
<comment type="similarity">
    <text evidence="3">Belongs to the MqnA/MqnD family. MqnA subfamily.</text>
</comment>
<dbReference type="EMBL" id="AE000782">
    <property type="protein sequence ID" value="AAB90842.1"/>
    <property type="molecule type" value="Genomic_DNA"/>
</dbReference>
<keyword evidence="1 3" id="KW-0474">Menaquinone biosynthesis</keyword>
<dbReference type="EC" id="4.2.1.151" evidence="3"/>